<proteinExistence type="predicted"/>
<evidence type="ECO:0000256" key="1">
    <source>
        <dbReference type="SAM" id="MobiDB-lite"/>
    </source>
</evidence>
<accession>A0A6I9WUZ7</accession>
<dbReference type="AlphaFoldDB" id="A0A6I9WUZ7"/>
<keyword evidence="2" id="KW-1185">Reference proteome</keyword>
<name>A0A6I9WUZ7_9HYME</name>
<organism evidence="2 3">
    <name type="scientific">Pogonomyrmex barbatus</name>
    <name type="common">red harvester ant</name>
    <dbReference type="NCBI Taxonomy" id="144034"/>
    <lineage>
        <taxon>Eukaryota</taxon>
        <taxon>Metazoa</taxon>
        <taxon>Ecdysozoa</taxon>
        <taxon>Arthropoda</taxon>
        <taxon>Hexapoda</taxon>
        <taxon>Insecta</taxon>
        <taxon>Pterygota</taxon>
        <taxon>Neoptera</taxon>
        <taxon>Endopterygota</taxon>
        <taxon>Hymenoptera</taxon>
        <taxon>Apocrita</taxon>
        <taxon>Aculeata</taxon>
        <taxon>Formicoidea</taxon>
        <taxon>Formicidae</taxon>
        <taxon>Myrmicinae</taxon>
        <taxon>Pogonomyrmex</taxon>
    </lineage>
</organism>
<evidence type="ECO:0000313" key="2">
    <source>
        <dbReference type="Proteomes" id="UP000504615"/>
    </source>
</evidence>
<dbReference type="RefSeq" id="XP_011648095.1">
    <property type="nucleotide sequence ID" value="XM_011649793.1"/>
</dbReference>
<sequence length="176" mass="19638">MPSYGPETRRKLIVHYTCIPYNIPGIPTTADQDRRSLPSCVRPTTTLPHLFETRDVISAIFLLPPPHRNLRTMLPRLGSDHEGSLSWKGPAVLAAAVMEEEECEDGSNRRAANGRKRSREEPLRGGSSPRGCTMLLRYRRDVVAARTSNQYGAIGCRVFARVAATRRAATTNDPRR</sequence>
<feature type="region of interest" description="Disordered" evidence="1">
    <location>
        <begin position="103"/>
        <end position="130"/>
    </location>
</feature>
<dbReference type="GeneID" id="105434164"/>
<protein>
    <submittedName>
        <fullName evidence="3">Uncharacterized protein LOC105434164</fullName>
    </submittedName>
</protein>
<reference evidence="3" key="1">
    <citation type="submission" date="2025-08" db="UniProtKB">
        <authorList>
            <consortium name="RefSeq"/>
        </authorList>
    </citation>
    <scope>IDENTIFICATION</scope>
</reference>
<dbReference type="KEGG" id="pbar:105434164"/>
<evidence type="ECO:0000313" key="3">
    <source>
        <dbReference type="RefSeq" id="XP_011648095.1"/>
    </source>
</evidence>
<dbReference type="Proteomes" id="UP000504615">
    <property type="component" value="Unplaced"/>
</dbReference>
<gene>
    <name evidence="3" type="primary">LOC105434164</name>
</gene>